<keyword evidence="3" id="KW-1185">Reference proteome</keyword>
<gene>
    <name evidence="2" type="ORF">M0R45_017083</name>
</gene>
<dbReference type="Proteomes" id="UP001457282">
    <property type="component" value="Unassembled WGS sequence"/>
</dbReference>
<evidence type="ECO:0000256" key="1">
    <source>
        <dbReference type="SAM" id="MobiDB-lite"/>
    </source>
</evidence>
<evidence type="ECO:0008006" key="4">
    <source>
        <dbReference type="Google" id="ProtNLM"/>
    </source>
</evidence>
<feature type="region of interest" description="Disordered" evidence="1">
    <location>
        <begin position="71"/>
        <end position="91"/>
    </location>
</feature>
<evidence type="ECO:0000313" key="3">
    <source>
        <dbReference type="Proteomes" id="UP001457282"/>
    </source>
</evidence>
<name>A0AAW1XVY8_RUBAR</name>
<proteinExistence type="predicted"/>
<comment type="caution">
    <text evidence="2">The sequence shown here is derived from an EMBL/GenBank/DDBJ whole genome shotgun (WGS) entry which is preliminary data.</text>
</comment>
<dbReference type="AlphaFoldDB" id="A0AAW1XVY8"/>
<sequence length="91" mass="10091">MFRGEWVAGLSVSLVNWRWSGGNSAASLCQFQDATALDQVSPLFDLHWQSPVRFNHHRNHSSLLQCRAQAPSAPPCLSLPSPDHHSTESPE</sequence>
<protein>
    <recommendedName>
        <fullName evidence="4">Secreted protein</fullName>
    </recommendedName>
</protein>
<feature type="compositionally biased region" description="Basic and acidic residues" evidence="1">
    <location>
        <begin position="82"/>
        <end position="91"/>
    </location>
</feature>
<organism evidence="2 3">
    <name type="scientific">Rubus argutus</name>
    <name type="common">Southern blackberry</name>
    <dbReference type="NCBI Taxonomy" id="59490"/>
    <lineage>
        <taxon>Eukaryota</taxon>
        <taxon>Viridiplantae</taxon>
        <taxon>Streptophyta</taxon>
        <taxon>Embryophyta</taxon>
        <taxon>Tracheophyta</taxon>
        <taxon>Spermatophyta</taxon>
        <taxon>Magnoliopsida</taxon>
        <taxon>eudicotyledons</taxon>
        <taxon>Gunneridae</taxon>
        <taxon>Pentapetalae</taxon>
        <taxon>rosids</taxon>
        <taxon>fabids</taxon>
        <taxon>Rosales</taxon>
        <taxon>Rosaceae</taxon>
        <taxon>Rosoideae</taxon>
        <taxon>Rosoideae incertae sedis</taxon>
        <taxon>Rubus</taxon>
    </lineage>
</organism>
<evidence type="ECO:0000313" key="2">
    <source>
        <dbReference type="EMBL" id="KAK9940421.1"/>
    </source>
</evidence>
<accession>A0AAW1XVY8</accession>
<reference evidence="2 3" key="1">
    <citation type="journal article" date="2023" name="G3 (Bethesda)">
        <title>A chromosome-length genome assembly and annotation of blackberry (Rubus argutus, cv. 'Hillquist').</title>
        <authorList>
            <person name="Bruna T."/>
            <person name="Aryal R."/>
            <person name="Dudchenko O."/>
            <person name="Sargent D.J."/>
            <person name="Mead D."/>
            <person name="Buti M."/>
            <person name="Cavallini A."/>
            <person name="Hytonen T."/>
            <person name="Andres J."/>
            <person name="Pham M."/>
            <person name="Weisz D."/>
            <person name="Mascagni F."/>
            <person name="Usai G."/>
            <person name="Natali L."/>
            <person name="Bassil N."/>
            <person name="Fernandez G.E."/>
            <person name="Lomsadze A."/>
            <person name="Armour M."/>
            <person name="Olukolu B."/>
            <person name="Poorten T."/>
            <person name="Britton C."/>
            <person name="Davik J."/>
            <person name="Ashrafi H."/>
            <person name="Aiden E.L."/>
            <person name="Borodovsky M."/>
            <person name="Worthington M."/>
        </authorList>
    </citation>
    <scope>NUCLEOTIDE SEQUENCE [LARGE SCALE GENOMIC DNA]</scope>
    <source>
        <strain evidence="2">PI 553951</strain>
    </source>
</reference>
<dbReference type="EMBL" id="JBEDUW010000003">
    <property type="protein sequence ID" value="KAK9940421.1"/>
    <property type="molecule type" value="Genomic_DNA"/>
</dbReference>